<gene>
    <name evidence="1" type="ORF">ACFPOE_11530</name>
</gene>
<evidence type="ECO:0000313" key="2">
    <source>
        <dbReference type="Proteomes" id="UP001596037"/>
    </source>
</evidence>
<sequence length="77" mass="8650">MSSSILSPAEIEDITGYQQATKQLQVLHDRGFLRAFINRKGEVVLERPHFEAVSRGELRDTGKRANLAIFQRGPRAA</sequence>
<comment type="caution">
    <text evidence="1">The sequence shown here is derived from an EMBL/GenBank/DDBJ whole genome shotgun (WGS) entry which is preliminary data.</text>
</comment>
<reference evidence="2" key="1">
    <citation type="journal article" date="2019" name="Int. J. Syst. Evol. Microbiol.">
        <title>The Global Catalogue of Microorganisms (GCM) 10K type strain sequencing project: providing services to taxonomists for standard genome sequencing and annotation.</title>
        <authorList>
            <consortium name="The Broad Institute Genomics Platform"/>
            <consortium name="The Broad Institute Genome Sequencing Center for Infectious Disease"/>
            <person name="Wu L."/>
            <person name="Ma J."/>
        </authorList>
    </citation>
    <scope>NUCLEOTIDE SEQUENCE [LARGE SCALE GENOMIC DNA]</scope>
    <source>
        <strain evidence="2">CCUG 57401</strain>
    </source>
</reference>
<dbReference type="EMBL" id="JBHSMF010000006">
    <property type="protein sequence ID" value="MFC5498168.1"/>
    <property type="molecule type" value="Genomic_DNA"/>
</dbReference>
<dbReference type="RefSeq" id="WP_376850228.1">
    <property type="nucleotide sequence ID" value="NZ_JBHSMF010000006.1"/>
</dbReference>
<organism evidence="1 2">
    <name type="scientific">Caenimonas terrae</name>
    <dbReference type="NCBI Taxonomy" id="696074"/>
    <lineage>
        <taxon>Bacteria</taxon>
        <taxon>Pseudomonadati</taxon>
        <taxon>Pseudomonadota</taxon>
        <taxon>Betaproteobacteria</taxon>
        <taxon>Burkholderiales</taxon>
        <taxon>Comamonadaceae</taxon>
        <taxon>Caenimonas</taxon>
    </lineage>
</organism>
<proteinExistence type="predicted"/>
<keyword evidence="2" id="KW-1185">Reference proteome</keyword>
<evidence type="ECO:0000313" key="1">
    <source>
        <dbReference type="EMBL" id="MFC5498168.1"/>
    </source>
</evidence>
<name>A0ABW0NE53_9BURK</name>
<accession>A0ABW0NE53</accession>
<dbReference type="Proteomes" id="UP001596037">
    <property type="component" value="Unassembled WGS sequence"/>
</dbReference>
<protein>
    <submittedName>
        <fullName evidence="1">DUF4224 domain-containing protein</fullName>
    </submittedName>
</protein>